<keyword evidence="2" id="KW-0472">Membrane</keyword>
<feature type="compositionally biased region" description="Polar residues" evidence="1">
    <location>
        <begin position="96"/>
        <end position="116"/>
    </location>
</feature>
<protein>
    <recommendedName>
        <fullName evidence="4">Outer membrane protein beta-barrel domain-containing protein</fullName>
    </recommendedName>
</protein>
<sequence>MDKKNIDELFREKFKSFREIPDEKIWRDIENSLDKKRKRRIIPLWWQLGGVAAVLAIALISFYSLNKPDKIPSTITDTEKTNTTKGKQDGAETDVEQVQKNALEINESSENPVVSNTDKKDVDNDAEGHSITDQGAVGDSENSDDIYSSNKDKRSNQKNTLQIQEKSRNELTSSKNGSQDSSEEYVNRSAKNKTLPNIPLDTDVRESDRVSSNGSVERDFDIDKNGENHAPEKIQLATNNLKRSSMDDSNTSESDSNNPSLYKDPNKAIVTFDAENSKNTNTLQADENSKTKDAVVKSHENDNRASEVSDTAIAQSTQIEKDEQAKDTLVTNNKKSIFEAVEAQNEEEELAEASTNRWSGGPNVAPVYFDALGEGSPIDPGFSPNAKSGSTNMSYGLSIAYAVSNRLSVRSGIHKTEYGYNTDNVAFSPTLAASNSRGLQNIVYDGGAQNLALNNSVSDSGSPESFSPEVNNMTDLRDGTVLQQFGYLEVPLELDYALLDSRFGINVVGGISSLFLTNNSISLSSGELTTEIGEARNLNDINFSTNIGFGVNYKFTPKIQLNIEPVFKYQLNTFSNVSGNFRPFSIGVYSGLNFKL</sequence>
<feature type="transmembrane region" description="Helical" evidence="2">
    <location>
        <begin position="44"/>
        <end position="65"/>
    </location>
</feature>
<name>A0A831QNZ2_9FLAO</name>
<keyword evidence="2" id="KW-0812">Transmembrane</keyword>
<feature type="region of interest" description="Disordered" evidence="1">
    <location>
        <begin position="71"/>
        <end position="310"/>
    </location>
</feature>
<dbReference type="AlphaFoldDB" id="A0A831QNZ2"/>
<evidence type="ECO:0000256" key="1">
    <source>
        <dbReference type="SAM" id="MobiDB-lite"/>
    </source>
</evidence>
<evidence type="ECO:0008006" key="4">
    <source>
        <dbReference type="Google" id="ProtNLM"/>
    </source>
</evidence>
<feature type="compositionally biased region" description="Basic and acidic residues" evidence="1">
    <location>
        <begin position="287"/>
        <end position="307"/>
    </location>
</feature>
<feature type="compositionally biased region" description="Low complexity" evidence="1">
    <location>
        <begin position="247"/>
        <end position="260"/>
    </location>
</feature>
<dbReference type="EMBL" id="DRGL01000022">
    <property type="protein sequence ID" value="HEA20137.1"/>
    <property type="molecule type" value="Genomic_DNA"/>
</dbReference>
<feature type="compositionally biased region" description="Basic and acidic residues" evidence="1">
    <location>
        <begin position="117"/>
        <end position="130"/>
    </location>
</feature>
<feature type="compositionally biased region" description="Polar residues" evidence="1">
    <location>
        <begin position="277"/>
        <end position="286"/>
    </location>
</feature>
<accession>A0A831QNZ2</accession>
<organism evidence="3">
    <name type="scientific">Pricia antarctica</name>
    <dbReference type="NCBI Taxonomy" id="641691"/>
    <lineage>
        <taxon>Bacteria</taxon>
        <taxon>Pseudomonadati</taxon>
        <taxon>Bacteroidota</taxon>
        <taxon>Flavobacteriia</taxon>
        <taxon>Flavobacteriales</taxon>
        <taxon>Flavobacteriaceae</taxon>
        <taxon>Pricia</taxon>
    </lineage>
</organism>
<keyword evidence="2" id="KW-1133">Transmembrane helix</keyword>
<dbReference type="Proteomes" id="UP000886191">
    <property type="component" value="Unassembled WGS sequence"/>
</dbReference>
<feature type="compositionally biased region" description="Polar residues" evidence="1">
    <location>
        <begin position="157"/>
        <end position="180"/>
    </location>
</feature>
<gene>
    <name evidence="3" type="ORF">ENH87_04400</name>
</gene>
<feature type="compositionally biased region" description="Basic and acidic residues" evidence="1">
    <location>
        <begin position="216"/>
        <end position="232"/>
    </location>
</feature>
<evidence type="ECO:0000256" key="2">
    <source>
        <dbReference type="SAM" id="Phobius"/>
    </source>
</evidence>
<proteinExistence type="predicted"/>
<reference evidence="3" key="1">
    <citation type="journal article" date="2020" name="mSystems">
        <title>Genome- and Community-Level Interaction Insights into Carbon Utilization and Element Cycling Functions of Hydrothermarchaeota in Hydrothermal Sediment.</title>
        <authorList>
            <person name="Zhou Z."/>
            <person name="Liu Y."/>
            <person name="Xu W."/>
            <person name="Pan J."/>
            <person name="Luo Z.H."/>
            <person name="Li M."/>
        </authorList>
    </citation>
    <scope>NUCLEOTIDE SEQUENCE [LARGE SCALE GENOMIC DNA]</scope>
    <source>
        <strain evidence="3">HyVt-345</strain>
    </source>
</reference>
<comment type="caution">
    <text evidence="3">The sequence shown here is derived from an EMBL/GenBank/DDBJ whole genome shotgun (WGS) entry which is preliminary data.</text>
</comment>
<evidence type="ECO:0000313" key="3">
    <source>
        <dbReference type="EMBL" id="HEA20137.1"/>
    </source>
</evidence>
<feature type="compositionally biased region" description="Basic and acidic residues" evidence="1">
    <location>
        <begin position="77"/>
        <end position="90"/>
    </location>
</feature>